<dbReference type="InterPro" id="IPR004464">
    <property type="entry name" value="FBPase_class-2/SBPase"/>
</dbReference>
<reference evidence="11" key="1">
    <citation type="submission" date="2022-12" db="EMBL/GenBank/DDBJ databases">
        <title>Paraconexibacter alkalitolerans sp. nov. and Baekduia alba sp. nov., isolated from soil and emended description of the genera Paraconexibacter (Chun et al., 2020) and Baekduia (An et al., 2020).</title>
        <authorList>
            <person name="Vieira S."/>
            <person name="Huber K.J."/>
            <person name="Geppert A."/>
            <person name="Wolf J."/>
            <person name="Neumann-Schaal M."/>
            <person name="Muesken M."/>
            <person name="Overmann J."/>
        </authorList>
    </citation>
    <scope>NUCLEOTIDE SEQUENCE</scope>
    <source>
        <strain evidence="11">AEG42_29</strain>
    </source>
</reference>
<evidence type="ECO:0000256" key="3">
    <source>
        <dbReference type="ARBA" id="ARBA00008989"/>
    </source>
</evidence>
<dbReference type="GO" id="GO:0042132">
    <property type="term" value="F:fructose 1,6-bisphosphate 1-phosphatase activity"/>
    <property type="evidence" value="ECO:0007669"/>
    <property type="project" value="UniProtKB-EC"/>
</dbReference>
<feature type="binding site" evidence="10">
    <location>
        <begin position="97"/>
        <end position="99"/>
    </location>
    <ligand>
        <name>substrate</name>
    </ligand>
</feature>
<evidence type="ECO:0000256" key="9">
    <source>
        <dbReference type="PIRSR" id="PIRSR004532-1"/>
    </source>
</evidence>
<keyword evidence="5 11" id="KW-0378">Hydrolase</keyword>
<dbReference type="GO" id="GO:0030388">
    <property type="term" value="P:fructose 1,6-bisphosphate metabolic process"/>
    <property type="evidence" value="ECO:0007669"/>
    <property type="project" value="TreeGrafter"/>
</dbReference>
<gene>
    <name evidence="11" type="primary">glpX</name>
    <name evidence="11" type="ORF">DSM112329_04031</name>
</gene>
<dbReference type="EMBL" id="CP114014">
    <property type="protein sequence ID" value="XAY07151.1"/>
    <property type="molecule type" value="Genomic_DNA"/>
</dbReference>
<feature type="binding site" evidence="9">
    <location>
        <position position="97"/>
    </location>
    <ligand>
        <name>Mn(2+)</name>
        <dbReference type="ChEBI" id="CHEBI:29035"/>
        <label>2</label>
    </ligand>
</feature>
<dbReference type="GO" id="GO:0006071">
    <property type="term" value="P:glycerol metabolic process"/>
    <property type="evidence" value="ECO:0007669"/>
    <property type="project" value="InterPro"/>
</dbReference>
<dbReference type="Pfam" id="PF03320">
    <property type="entry name" value="FBPase_glpX"/>
    <property type="match status" value="1"/>
</dbReference>
<dbReference type="Gene3D" id="3.30.540.10">
    <property type="entry name" value="Fructose-1,6-Bisphosphatase, subunit A, domain 1"/>
    <property type="match status" value="1"/>
</dbReference>
<evidence type="ECO:0000256" key="1">
    <source>
        <dbReference type="ARBA" id="ARBA00001273"/>
    </source>
</evidence>
<accession>A0AAU7AZH4</accession>
<feature type="binding site" evidence="10">
    <location>
        <position position="129"/>
    </location>
    <ligand>
        <name>substrate</name>
    </ligand>
</feature>
<comment type="similarity">
    <text evidence="3 8">Belongs to the FBPase class 2 family.</text>
</comment>
<keyword evidence="4 9" id="KW-0479">Metal-binding</keyword>
<name>A0AAU7AZH4_9ACTN</name>
<evidence type="ECO:0000313" key="11">
    <source>
        <dbReference type="EMBL" id="XAY07151.1"/>
    </source>
</evidence>
<comment type="catalytic activity">
    <reaction evidence="1">
        <text>beta-D-fructose 1,6-bisphosphate + H2O = beta-D-fructose 6-phosphate + phosphate</text>
        <dbReference type="Rhea" id="RHEA:11064"/>
        <dbReference type="ChEBI" id="CHEBI:15377"/>
        <dbReference type="ChEBI" id="CHEBI:32966"/>
        <dbReference type="ChEBI" id="CHEBI:43474"/>
        <dbReference type="ChEBI" id="CHEBI:57634"/>
        <dbReference type="EC" id="3.1.3.11"/>
    </reaction>
</comment>
<dbReference type="PANTHER" id="PTHR30447">
    <property type="entry name" value="FRUCTOSE-1,6-BISPHOSPHATASE CLASS 2"/>
    <property type="match status" value="1"/>
</dbReference>
<feature type="binding site" evidence="10">
    <location>
        <begin position="196"/>
        <end position="198"/>
    </location>
    <ligand>
        <name>substrate</name>
    </ligand>
</feature>
<dbReference type="AlphaFoldDB" id="A0AAU7AZH4"/>
<feature type="binding site" evidence="10">
    <location>
        <begin position="174"/>
        <end position="176"/>
    </location>
    <ligand>
        <name>substrate</name>
    </ligand>
</feature>
<dbReference type="PANTHER" id="PTHR30447:SF0">
    <property type="entry name" value="FRUCTOSE-1,6-BISPHOSPHATASE 1 CLASS 2-RELATED"/>
    <property type="match status" value="1"/>
</dbReference>
<organism evidence="11">
    <name type="scientific">Paraconexibacter sp. AEG42_29</name>
    <dbReference type="NCBI Taxonomy" id="2997339"/>
    <lineage>
        <taxon>Bacteria</taxon>
        <taxon>Bacillati</taxon>
        <taxon>Actinomycetota</taxon>
        <taxon>Thermoleophilia</taxon>
        <taxon>Solirubrobacterales</taxon>
        <taxon>Paraconexibacteraceae</taxon>
        <taxon>Paraconexibacter</taxon>
    </lineage>
</organism>
<dbReference type="NCBIfam" id="TIGR00330">
    <property type="entry name" value="glpX"/>
    <property type="match status" value="1"/>
</dbReference>
<dbReference type="GO" id="GO:0046872">
    <property type="term" value="F:metal ion binding"/>
    <property type="evidence" value="ECO:0007669"/>
    <property type="project" value="UniProtKB-KW"/>
</dbReference>
<evidence type="ECO:0000256" key="8">
    <source>
        <dbReference type="PIRNR" id="PIRNR004532"/>
    </source>
</evidence>
<dbReference type="Gene3D" id="3.40.190.90">
    <property type="match status" value="1"/>
</dbReference>
<comment type="cofactor">
    <cofactor evidence="9">
        <name>Mn(2+)</name>
        <dbReference type="ChEBI" id="CHEBI:29035"/>
    </cofactor>
</comment>
<dbReference type="CDD" id="cd01516">
    <property type="entry name" value="FBPase_glpX"/>
    <property type="match status" value="1"/>
</dbReference>
<dbReference type="PIRSF" id="PIRSF004532">
    <property type="entry name" value="GlpX"/>
    <property type="match status" value="1"/>
</dbReference>
<sequence length="339" mass="35957">MSTTPQLGRPDRNLALELVRTTEAAALAAARLIGMGDKIAADQAAVDAMRIVLDTVQMDGLVVIGEGEKDEAPMLYNGEQIGDGSEPSVDIAVDPLEGTTLTAKGMPSALSVIAMSPRGTMFDPGPCVYMSKLAGGGDIADLLDLDRPMADTLALVADRRDVDIRDLTVVVLDRPRHEDGIKAIRDAGARVRLIADGDVSAALLAASPRSPVDLLWGVGGTPEGVISAAALKSMGGGLVTRLYPRDDAERQAALDYAKANPGYDLDKQMTQDDLVKSDDCVFSATGVTDGDVLQGVRYQGRRSATTESLVMRSRSGTTRRILATHNRDKLRSYSGERYG</sequence>
<evidence type="ECO:0000256" key="5">
    <source>
        <dbReference type="ARBA" id="ARBA00022801"/>
    </source>
</evidence>
<dbReference type="SUPFAM" id="SSF56655">
    <property type="entry name" value="Carbohydrate phosphatase"/>
    <property type="match status" value="1"/>
</dbReference>
<dbReference type="GO" id="GO:0005829">
    <property type="term" value="C:cytosol"/>
    <property type="evidence" value="ECO:0007669"/>
    <property type="project" value="TreeGrafter"/>
</dbReference>
<dbReference type="GO" id="GO:0006094">
    <property type="term" value="P:gluconeogenesis"/>
    <property type="evidence" value="ECO:0007669"/>
    <property type="project" value="InterPro"/>
</dbReference>
<feature type="binding site" evidence="9">
    <location>
        <position position="42"/>
    </location>
    <ligand>
        <name>Mn(2+)</name>
        <dbReference type="ChEBI" id="CHEBI:29035"/>
        <label>1</label>
    </ligand>
</feature>
<evidence type="ECO:0000256" key="6">
    <source>
        <dbReference type="ARBA" id="ARBA00023211"/>
    </source>
</evidence>
<proteinExistence type="inferred from homology"/>
<keyword evidence="6 9" id="KW-0464">Manganese</keyword>
<evidence type="ECO:0000256" key="2">
    <source>
        <dbReference type="ARBA" id="ARBA00004742"/>
    </source>
</evidence>
<feature type="binding site" evidence="9">
    <location>
        <position position="66"/>
    </location>
    <ligand>
        <name>Mn(2+)</name>
        <dbReference type="ChEBI" id="CHEBI:29035"/>
        <label>1</label>
    </ligand>
</feature>
<comment type="pathway">
    <text evidence="2">Carbohydrate biosynthesis; gluconeogenesis.</text>
</comment>
<evidence type="ECO:0000256" key="4">
    <source>
        <dbReference type="ARBA" id="ARBA00022723"/>
    </source>
</evidence>
<evidence type="ECO:0000256" key="7">
    <source>
        <dbReference type="ARBA" id="ARBA00023277"/>
    </source>
</evidence>
<keyword evidence="7 8" id="KW-0119">Carbohydrate metabolism</keyword>
<evidence type="ECO:0000256" key="10">
    <source>
        <dbReference type="PIRSR" id="PIRSR004532-2"/>
    </source>
</evidence>
<dbReference type="RefSeq" id="WP_354698357.1">
    <property type="nucleotide sequence ID" value="NZ_CP114014.1"/>
</dbReference>
<feature type="binding site" evidence="9">
    <location>
        <position position="223"/>
    </location>
    <ligand>
        <name>Mn(2+)</name>
        <dbReference type="ChEBI" id="CHEBI:29035"/>
        <label>2</label>
    </ligand>
</feature>
<protein>
    <recommendedName>
        <fullName evidence="8">Fructose-1,6-bisphosphatase</fullName>
    </recommendedName>
</protein>
<feature type="binding site" evidence="9">
    <location>
        <position position="94"/>
    </location>
    <ligand>
        <name>Mn(2+)</name>
        <dbReference type="ChEBI" id="CHEBI:29035"/>
        <label>2</label>
    </ligand>
</feature>
<feature type="binding site" evidence="10">
    <location>
        <position position="220"/>
    </location>
    <ligand>
        <name>substrate</name>
    </ligand>
</feature>
<dbReference type="KEGG" id="parq:DSM112329_04031"/>